<gene>
    <name evidence="2" type="ORF">PM001_LOCUS21762</name>
</gene>
<reference evidence="2" key="1">
    <citation type="submission" date="2024-01" db="EMBL/GenBank/DDBJ databases">
        <authorList>
            <person name="Webb A."/>
        </authorList>
    </citation>
    <scope>NUCLEOTIDE SEQUENCE</scope>
    <source>
        <strain evidence="2">Pm1</strain>
    </source>
</reference>
<comment type="caution">
    <text evidence="2">The sequence shown here is derived from an EMBL/GenBank/DDBJ whole genome shotgun (WGS) entry which is preliminary data.</text>
</comment>
<accession>A0AAV1URH5</accession>
<dbReference type="EMBL" id="CAKLBY020000224">
    <property type="protein sequence ID" value="CAK7936612.1"/>
    <property type="molecule type" value="Genomic_DNA"/>
</dbReference>
<name>A0AAV1URH5_9STRA</name>
<dbReference type="Proteomes" id="UP001162060">
    <property type="component" value="Unassembled WGS sequence"/>
</dbReference>
<feature type="region of interest" description="Disordered" evidence="1">
    <location>
        <begin position="57"/>
        <end position="90"/>
    </location>
</feature>
<evidence type="ECO:0000313" key="3">
    <source>
        <dbReference type="Proteomes" id="UP001162060"/>
    </source>
</evidence>
<dbReference type="AlphaFoldDB" id="A0AAV1URH5"/>
<protein>
    <submittedName>
        <fullName evidence="2">Uncharacterized protein</fullName>
    </submittedName>
</protein>
<sequence length="128" mass="14699">MPASSTIGGGFRPPRRLLAQSTSNFKWRPENKDDGVVEFYMQNRGRNYRHIVRSSETHVEVPAGDQNRAIRSVNQGAEDQRRRRQRTDSIGRRLFTAIGRYKAHVNLSAQDVDRPDQSSYLATNRDIN</sequence>
<evidence type="ECO:0000256" key="1">
    <source>
        <dbReference type="SAM" id="MobiDB-lite"/>
    </source>
</evidence>
<proteinExistence type="predicted"/>
<feature type="compositionally biased region" description="Basic and acidic residues" evidence="1">
    <location>
        <begin position="78"/>
        <end position="90"/>
    </location>
</feature>
<organism evidence="2 3">
    <name type="scientific">Peronospora matthiolae</name>
    <dbReference type="NCBI Taxonomy" id="2874970"/>
    <lineage>
        <taxon>Eukaryota</taxon>
        <taxon>Sar</taxon>
        <taxon>Stramenopiles</taxon>
        <taxon>Oomycota</taxon>
        <taxon>Peronosporomycetes</taxon>
        <taxon>Peronosporales</taxon>
        <taxon>Peronosporaceae</taxon>
        <taxon>Peronospora</taxon>
    </lineage>
</organism>
<evidence type="ECO:0000313" key="2">
    <source>
        <dbReference type="EMBL" id="CAK7936612.1"/>
    </source>
</evidence>